<dbReference type="PANTHER" id="PTHR38457">
    <property type="entry name" value="REGULATOR ABRB-RELATED"/>
    <property type="match status" value="1"/>
</dbReference>
<proteinExistence type="predicted"/>
<keyword evidence="3" id="KW-1185">Reference proteome</keyword>
<feature type="transmembrane region" description="Helical" evidence="1">
    <location>
        <begin position="25"/>
        <end position="44"/>
    </location>
</feature>
<gene>
    <name evidence="2" type="ORF">ACFQ16_06695</name>
</gene>
<keyword evidence="1" id="KW-1133">Transmembrane helix</keyword>
<reference evidence="3" key="1">
    <citation type="journal article" date="2019" name="Int. J. Syst. Evol. Microbiol.">
        <title>The Global Catalogue of Microorganisms (GCM) 10K type strain sequencing project: providing services to taxonomists for standard genome sequencing and annotation.</title>
        <authorList>
            <consortium name="The Broad Institute Genomics Platform"/>
            <consortium name="The Broad Institute Genome Sequencing Center for Infectious Disease"/>
            <person name="Wu L."/>
            <person name="Ma J."/>
        </authorList>
    </citation>
    <scope>NUCLEOTIDE SEQUENCE [LARGE SCALE GENOMIC DNA]</scope>
    <source>
        <strain evidence="3">CCUG 56401</strain>
    </source>
</reference>
<evidence type="ECO:0000313" key="2">
    <source>
        <dbReference type="EMBL" id="MFD0919424.1"/>
    </source>
</evidence>
<feature type="transmembrane region" description="Helical" evidence="1">
    <location>
        <begin position="217"/>
        <end position="235"/>
    </location>
</feature>
<feature type="transmembrane region" description="Helical" evidence="1">
    <location>
        <begin position="146"/>
        <end position="166"/>
    </location>
</feature>
<dbReference type="Pfam" id="PF05145">
    <property type="entry name" value="AbrB"/>
    <property type="match status" value="1"/>
</dbReference>
<dbReference type="Proteomes" id="UP001597018">
    <property type="component" value="Unassembled WGS sequence"/>
</dbReference>
<feature type="transmembrane region" description="Helical" evidence="1">
    <location>
        <begin position="271"/>
        <end position="295"/>
    </location>
</feature>
<evidence type="ECO:0000313" key="3">
    <source>
        <dbReference type="Proteomes" id="UP001597018"/>
    </source>
</evidence>
<dbReference type="RefSeq" id="WP_263252788.1">
    <property type="nucleotide sequence ID" value="NZ_BAABLT010000001.1"/>
</dbReference>
<sequence>MASWTAIVAVCHVLGNIADLVGVPAPHLLTALLVGVAVALLGRAPGKLPRHLNRSSQATVGVLMGSYLAPGALRSVADYLAPLALVTVGTIALCLVAAVVLPRLSALTRSDSVLGMVPGGSAAIIACADELDADARTVAFMQYVRVALVAATAPLVVMVIGGGHAGDVGDPVTPFTVLVGSTRLVSGDHPVAGLTLLAGLCLLGIQAGRRLSLPAPALLGPMLLAATAVLTGAGTGFAPEGLLQDLVFTIVGLEVGLRFSPESIRRVGRCVPHVLVAIVALCAGCAGLAAVFSAATGIPFVDAYLATTPGGINAVLATAASMNADLALISTAQSLRLFAVVLLAPPLIRQLTGPAEVPAARTPELAEVG</sequence>
<feature type="transmembrane region" description="Helical" evidence="1">
    <location>
        <begin position="186"/>
        <end position="205"/>
    </location>
</feature>
<feature type="transmembrane region" description="Helical" evidence="1">
    <location>
        <begin position="79"/>
        <end position="101"/>
    </location>
</feature>
<organism evidence="2 3">
    <name type="scientific">Saccharopolyspora rosea</name>
    <dbReference type="NCBI Taxonomy" id="524884"/>
    <lineage>
        <taxon>Bacteria</taxon>
        <taxon>Bacillati</taxon>
        <taxon>Actinomycetota</taxon>
        <taxon>Actinomycetes</taxon>
        <taxon>Pseudonocardiales</taxon>
        <taxon>Pseudonocardiaceae</taxon>
        <taxon>Saccharopolyspora</taxon>
    </lineage>
</organism>
<dbReference type="InterPro" id="IPR007820">
    <property type="entry name" value="AbrB_fam"/>
</dbReference>
<protein>
    <submittedName>
        <fullName evidence="2">AbrB family transcriptional regulator</fullName>
    </submittedName>
</protein>
<keyword evidence="1" id="KW-0472">Membrane</keyword>
<dbReference type="PANTHER" id="PTHR38457:SF1">
    <property type="entry name" value="REGULATOR ABRB-RELATED"/>
    <property type="match status" value="1"/>
</dbReference>
<dbReference type="InterPro" id="IPR017516">
    <property type="entry name" value="AbrB_dup"/>
</dbReference>
<dbReference type="NCBIfam" id="TIGR03082">
    <property type="entry name" value="Gneg_AbrB_dup"/>
    <property type="match status" value="2"/>
</dbReference>
<accession>A0ABW3FRC8</accession>
<comment type="caution">
    <text evidence="2">The sequence shown here is derived from an EMBL/GenBank/DDBJ whole genome shotgun (WGS) entry which is preliminary data.</text>
</comment>
<dbReference type="PIRSF" id="PIRSF038991">
    <property type="entry name" value="Protein_AbrB"/>
    <property type="match status" value="1"/>
</dbReference>
<keyword evidence="1" id="KW-0812">Transmembrane</keyword>
<dbReference type="EMBL" id="JBHTIW010000003">
    <property type="protein sequence ID" value="MFD0919424.1"/>
    <property type="molecule type" value="Genomic_DNA"/>
</dbReference>
<evidence type="ECO:0000256" key="1">
    <source>
        <dbReference type="SAM" id="Phobius"/>
    </source>
</evidence>
<feature type="transmembrane region" description="Helical" evidence="1">
    <location>
        <begin position="241"/>
        <end position="259"/>
    </location>
</feature>
<name>A0ABW3FRC8_9PSEU</name>